<dbReference type="CDD" id="cd04685">
    <property type="entry name" value="NUDIX_Hydrolase"/>
    <property type="match status" value="1"/>
</dbReference>
<organism evidence="7 8">
    <name type="scientific">Paramicrobacterium agarici</name>
    <dbReference type="NCBI Taxonomy" id="630514"/>
    <lineage>
        <taxon>Bacteria</taxon>
        <taxon>Bacillati</taxon>
        <taxon>Actinomycetota</taxon>
        <taxon>Actinomycetes</taxon>
        <taxon>Micrococcales</taxon>
        <taxon>Microbacteriaceae</taxon>
        <taxon>Paramicrobacterium</taxon>
    </lineage>
</organism>
<keyword evidence="4" id="KW-0460">Magnesium</keyword>
<dbReference type="EMBL" id="PDJE01000001">
    <property type="protein sequence ID" value="PFG31707.1"/>
    <property type="molecule type" value="Genomic_DNA"/>
</dbReference>
<reference evidence="7 8" key="1">
    <citation type="submission" date="2017-10" db="EMBL/GenBank/DDBJ databases">
        <title>Sequencing the genomes of 1000 actinobacteria strains.</title>
        <authorList>
            <person name="Klenk H.-P."/>
        </authorList>
    </citation>
    <scope>NUCLEOTIDE SEQUENCE [LARGE SCALE GENOMIC DNA]</scope>
    <source>
        <strain evidence="7 8">DSM 21798</strain>
    </source>
</reference>
<dbReference type="RefSeq" id="WP_169923459.1">
    <property type="nucleotide sequence ID" value="NZ_PDJE01000001.1"/>
</dbReference>
<feature type="domain" description="Nudix hydrolase" evidence="6">
    <location>
        <begin position="3"/>
        <end position="147"/>
    </location>
</feature>
<dbReference type="PROSITE" id="PS00893">
    <property type="entry name" value="NUDIX_BOX"/>
    <property type="match status" value="1"/>
</dbReference>
<evidence type="ECO:0000313" key="7">
    <source>
        <dbReference type="EMBL" id="PFG31707.1"/>
    </source>
</evidence>
<name>A0A2A9DY23_9MICO</name>
<evidence type="ECO:0000313" key="8">
    <source>
        <dbReference type="Proteomes" id="UP000221369"/>
    </source>
</evidence>
<evidence type="ECO:0000256" key="1">
    <source>
        <dbReference type="ARBA" id="ARBA00001946"/>
    </source>
</evidence>
<evidence type="ECO:0000256" key="3">
    <source>
        <dbReference type="ARBA" id="ARBA00022801"/>
    </source>
</evidence>
<sequence>MTTPREAGRVIVSDEQQRILLLRGSDPEPPGSPTWWFTPGGGCEAGETHVQAAMREVREETGLVLEHVDGPVFEQVQSFRFAGRDLVQHELFFTATVPAFVSSNAGWTPLEKRTLSEAAWWSVHEMRATDETIYPTNIVDIVERFRASGSHPPSA</sequence>
<evidence type="ECO:0000256" key="5">
    <source>
        <dbReference type="RuleBase" id="RU003476"/>
    </source>
</evidence>
<comment type="caution">
    <text evidence="7">The sequence shown here is derived from an EMBL/GenBank/DDBJ whole genome shotgun (WGS) entry which is preliminary data.</text>
</comment>
<comment type="similarity">
    <text evidence="2 5">Belongs to the Nudix hydrolase family.</text>
</comment>
<gene>
    <name evidence="7" type="ORF">ATJ78_2686</name>
</gene>
<accession>A0A2A9DY23</accession>
<dbReference type="InterPro" id="IPR020084">
    <property type="entry name" value="NUDIX_hydrolase_CS"/>
</dbReference>
<dbReference type="SUPFAM" id="SSF55811">
    <property type="entry name" value="Nudix"/>
    <property type="match status" value="1"/>
</dbReference>
<dbReference type="GO" id="GO:0016787">
    <property type="term" value="F:hydrolase activity"/>
    <property type="evidence" value="ECO:0007669"/>
    <property type="project" value="UniProtKB-KW"/>
</dbReference>
<keyword evidence="3 5" id="KW-0378">Hydrolase</keyword>
<evidence type="ECO:0000259" key="6">
    <source>
        <dbReference type="PROSITE" id="PS51462"/>
    </source>
</evidence>
<dbReference type="Proteomes" id="UP000221369">
    <property type="component" value="Unassembled WGS sequence"/>
</dbReference>
<dbReference type="InterPro" id="IPR000086">
    <property type="entry name" value="NUDIX_hydrolase_dom"/>
</dbReference>
<dbReference type="PRINTS" id="PR00502">
    <property type="entry name" value="NUDIXFAMILY"/>
</dbReference>
<protein>
    <submittedName>
        <fullName evidence="7">ADP-ribose pyrophosphatase YjhB (NUDIX family)</fullName>
    </submittedName>
</protein>
<dbReference type="Pfam" id="PF00293">
    <property type="entry name" value="NUDIX"/>
    <property type="match status" value="1"/>
</dbReference>
<dbReference type="Gene3D" id="3.90.79.10">
    <property type="entry name" value="Nucleoside Triphosphate Pyrophosphohydrolase"/>
    <property type="match status" value="1"/>
</dbReference>
<comment type="cofactor">
    <cofactor evidence="1">
        <name>Mg(2+)</name>
        <dbReference type="ChEBI" id="CHEBI:18420"/>
    </cofactor>
</comment>
<dbReference type="InterPro" id="IPR015797">
    <property type="entry name" value="NUDIX_hydrolase-like_dom_sf"/>
</dbReference>
<dbReference type="PROSITE" id="PS51462">
    <property type="entry name" value="NUDIX"/>
    <property type="match status" value="1"/>
</dbReference>
<keyword evidence="8" id="KW-1185">Reference proteome</keyword>
<dbReference type="PANTHER" id="PTHR43046:SF12">
    <property type="entry name" value="GDP-MANNOSE MANNOSYL HYDROLASE"/>
    <property type="match status" value="1"/>
</dbReference>
<dbReference type="AlphaFoldDB" id="A0A2A9DY23"/>
<dbReference type="InterPro" id="IPR020476">
    <property type="entry name" value="Nudix_hydrolase"/>
</dbReference>
<evidence type="ECO:0000256" key="2">
    <source>
        <dbReference type="ARBA" id="ARBA00005582"/>
    </source>
</evidence>
<dbReference type="PANTHER" id="PTHR43046">
    <property type="entry name" value="GDP-MANNOSE MANNOSYL HYDROLASE"/>
    <property type="match status" value="1"/>
</dbReference>
<evidence type="ECO:0000256" key="4">
    <source>
        <dbReference type="ARBA" id="ARBA00022842"/>
    </source>
</evidence>
<proteinExistence type="inferred from homology"/>